<dbReference type="EC" id="2.7.7.3" evidence="9"/>
<feature type="binding site" evidence="9">
    <location>
        <begin position="9"/>
        <end position="10"/>
    </location>
    <ligand>
        <name>ATP</name>
        <dbReference type="ChEBI" id="CHEBI:30616"/>
    </ligand>
</feature>
<comment type="caution">
    <text evidence="11">The sequence shown here is derived from an EMBL/GenBank/DDBJ whole genome shotgun (WGS) entry which is preliminary data.</text>
</comment>
<dbReference type="NCBIfam" id="TIGR00125">
    <property type="entry name" value="cyt_tran_rel"/>
    <property type="match status" value="1"/>
</dbReference>
<dbReference type="GO" id="GO:0005524">
    <property type="term" value="F:ATP binding"/>
    <property type="evidence" value="ECO:0007669"/>
    <property type="project" value="UniProtKB-KW"/>
</dbReference>
<dbReference type="GO" id="GO:0015937">
    <property type="term" value="P:coenzyme A biosynthetic process"/>
    <property type="evidence" value="ECO:0007669"/>
    <property type="project" value="UniProtKB-UniRule"/>
</dbReference>
<dbReference type="PRINTS" id="PR01020">
    <property type="entry name" value="LPSBIOSNTHSS"/>
</dbReference>
<evidence type="ECO:0000256" key="8">
    <source>
        <dbReference type="ARBA" id="ARBA00029346"/>
    </source>
</evidence>
<dbReference type="RefSeq" id="WP_241715565.1">
    <property type="nucleotide sequence ID" value="NZ_JALBUF010000009.1"/>
</dbReference>
<evidence type="ECO:0000256" key="7">
    <source>
        <dbReference type="ARBA" id="ARBA00022993"/>
    </source>
</evidence>
<evidence type="ECO:0000313" key="12">
    <source>
        <dbReference type="Proteomes" id="UP001139263"/>
    </source>
</evidence>
<keyword evidence="6 9" id="KW-0460">Magnesium</keyword>
<dbReference type="CDD" id="cd02163">
    <property type="entry name" value="PPAT"/>
    <property type="match status" value="1"/>
</dbReference>
<keyword evidence="1 9" id="KW-0963">Cytoplasm</keyword>
<feature type="binding site" evidence="9">
    <location>
        <position position="41"/>
    </location>
    <ligand>
        <name>substrate</name>
    </ligand>
</feature>
<feature type="binding site" evidence="9">
    <location>
        <position position="9"/>
    </location>
    <ligand>
        <name>substrate</name>
    </ligand>
</feature>
<comment type="catalytic activity">
    <reaction evidence="8 9">
        <text>(R)-4'-phosphopantetheine + ATP + H(+) = 3'-dephospho-CoA + diphosphate</text>
        <dbReference type="Rhea" id="RHEA:19801"/>
        <dbReference type="ChEBI" id="CHEBI:15378"/>
        <dbReference type="ChEBI" id="CHEBI:30616"/>
        <dbReference type="ChEBI" id="CHEBI:33019"/>
        <dbReference type="ChEBI" id="CHEBI:57328"/>
        <dbReference type="ChEBI" id="CHEBI:61723"/>
        <dbReference type="EC" id="2.7.7.3"/>
    </reaction>
</comment>
<dbReference type="PANTHER" id="PTHR21342:SF1">
    <property type="entry name" value="PHOSPHOPANTETHEINE ADENYLYLTRANSFERASE"/>
    <property type="match status" value="1"/>
</dbReference>
<evidence type="ECO:0000256" key="4">
    <source>
        <dbReference type="ARBA" id="ARBA00022741"/>
    </source>
</evidence>
<evidence type="ECO:0000256" key="2">
    <source>
        <dbReference type="ARBA" id="ARBA00022679"/>
    </source>
</evidence>
<comment type="function">
    <text evidence="9">Reversibly transfers an adenylyl group from ATP to 4'-phosphopantetheine, yielding dephospho-CoA (dPCoA) and pyrophosphate.</text>
</comment>
<comment type="subcellular location">
    <subcellularLocation>
        <location evidence="9">Cytoplasm</location>
    </subcellularLocation>
</comment>
<dbReference type="GO" id="GO:0004595">
    <property type="term" value="F:pantetheine-phosphate adenylyltransferase activity"/>
    <property type="evidence" value="ECO:0007669"/>
    <property type="project" value="UniProtKB-UniRule"/>
</dbReference>
<dbReference type="Gene3D" id="3.40.50.620">
    <property type="entry name" value="HUPs"/>
    <property type="match status" value="1"/>
</dbReference>
<sequence length="158" mass="17768">MRTAVYAGSFDPLTNGHVDLIERAASLFDMCIVAVLVNVKKQALFNPMERIELIREATQHLKNIQVDQFPGLLVDYLKTQQVHIVVRGVRTFVDFETEMQLAALNKDLLQSVETIFLPASREFAHVSSSMIKEIASYHGDVSAFVPHHVAKALSRKYA</sequence>
<evidence type="ECO:0000313" key="11">
    <source>
        <dbReference type="EMBL" id="MCI0184157.1"/>
    </source>
</evidence>
<feature type="binding site" evidence="9">
    <location>
        <begin position="123"/>
        <end position="129"/>
    </location>
    <ligand>
        <name>ATP</name>
        <dbReference type="ChEBI" id="CHEBI:30616"/>
    </ligand>
</feature>
<feature type="domain" description="Cytidyltransferase-like" evidence="10">
    <location>
        <begin position="5"/>
        <end position="133"/>
    </location>
</feature>
<dbReference type="AlphaFoldDB" id="A0A9X1VAL6"/>
<feature type="binding site" evidence="9">
    <location>
        <position position="98"/>
    </location>
    <ligand>
        <name>ATP</name>
        <dbReference type="ChEBI" id="CHEBI:30616"/>
    </ligand>
</feature>
<reference evidence="11" key="1">
    <citation type="submission" date="2022-03" db="EMBL/GenBank/DDBJ databases">
        <title>Draft Genome Sequence of Firmicute Strain S0AB, a Heterotrophic Iron/Sulfur-Oxidizing Extreme Acidophile.</title>
        <authorList>
            <person name="Vergara E."/>
            <person name="Pakostova E."/>
            <person name="Johnson D.B."/>
            <person name="Holmes D.S."/>
        </authorList>
    </citation>
    <scope>NUCLEOTIDE SEQUENCE</scope>
    <source>
        <strain evidence="11">S0AB</strain>
    </source>
</reference>
<dbReference type="InterPro" id="IPR004821">
    <property type="entry name" value="Cyt_trans-like"/>
</dbReference>
<feature type="binding site" evidence="9">
    <location>
        <position position="73"/>
    </location>
    <ligand>
        <name>substrate</name>
    </ligand>
</feature>
<evidence type="ECO:0000256" key="9">
    <source>
        <dbReference type="HAMAP-Rule" id="MF_00151"/>
    </source>
</evidence>
<accession>A0A9X1VAL6</accession>
<protein>
    <recommendedName>
        <fullName evidence="9">Phosphopantetheine adenylyltransferase</fullName>
        <ecNumber evidence="9">2.7.7.3</ecNumber>
    </recommendedName>
    <alternativeName>
        <fullName evidence="9">Dephospho-CoA pyrophosphorylase</fullName>
    </alternativeName>
    <alternativeName>
        <fullName evidence="9">Pantetheine-phosphate adenylyltransferase</fullName>
        <shortName evidence="9">PPAT</shortName>
    </alternativeName>
</protein>
<dbReference type="SUPFAM" id="SSF52374">
    <property type="entry name" value="Nucleotidylyl transferase"/>
    <property type="match status" value="1"/>
</dbReference>
<dbReference type="InterPro" id="IPR014729">
    <property type="entry name" value="Rossmann-like_a/b/a_fold"/>
</dbReference>
<keyword evidence="3 9" id="KW-0548">Nucleotidyltransferase</keyword>
<keyword evidence="7 9" id="KW-0173">Coenzyme A biosynthesis</keyword>
<keyword evidence="12" id="KW-1185">Reference proteome</keyword>
<keyword evidence="2 9" id="KW-0808">Transferase</keyword>
<comment type="similarity">
    <text evidence="9">Belongs to the bacterial CoaD family.</text>
</comment>
<proteinExistence type="inferred from homology"/>
<feature type="binding site" evidence="9">
    <location>
        <position position="17"/>
    </location>
    <ligand>
        <name>ATP</name>
        <dbReference type="ChEBI" id="CHEBI:30616"/>
    </ligand>
</feature>
<dbReference type="NCBIfam" id="TIGR01510">
    <property type="entry name" value="coaD_prev_kdtB"/>
    <property type="match status" value="1"/>
</dbReference>
<name>A0A9X1VAL6_9BACL</name>
<organism evidence="11 12">
    <name type="scientific">Sulfoacidibacillus ferrooxidans</name>
    <dbReference type="NCBI Taxonomy" id="2005001"/>
    <lineage>
        <taxon>Bacteria</taxon>
        <taxon>Bacillati</taxon>
        <taxon>Bacillota</taxon>
        <taxon>Bacilli</taxon>
        <taxon>Bacillales</taxon>
        <taxon>Alicyclobacillaceae</taxon>
        <taxon>Sulfoacidibacillus</taxon>
    </lineage>
</organism>
<dbReference type="Proteomes" id="UP001139263">
    <property type="component" value="Unassembled WGS sequence"/>
</dbReference>
<dbReference type="GO" id="GO:0005737">
    <property type="term" value="C:cytoplasm"/>
    <property type="evidence" value="ECO:0007669"/>
    <property type="project" value="UniProtKB-SubCell"/>
</dbReference>
<comment type="cofactor">
    <cofactor evidence="9">
        <name>Mg(2+)</name>
        <dbReference type="ChEBI" id="CHEBI:18420"/>
    </cofactor>
</comment>
<evidence type="ECO:0000256" key="3">
    <source>
        <dbReference type="ARBA" id="ARBA00022695"/>
    </source>
</evidence>
<dbReference type="HAMAP" id="MF_00151">
    <property type="entry name" value="PPAT_bact"/>
    <property type="match status" value="1"/>
</dbReference>
<dbReference type="InterPro" id="IPR001980">
    <property type="entry name" value="PPAT"/>
</dbReference>
<gene>
    <name evidence="9 11" type="primary">coaD</name>
    <name evidence="11" type="ORF">MM817_02452</name>
</gene>
<feature type="binding site" evidence="9">
    <location>
        <begin position="88"/>
        <end position="90"/>
    </location>
    <ligand>
        <name>ATP</name>
        <dbReference type="ChEBI" id="CHEBI:30616"/>
    </ligand>
</feature>
<feature type="site" description="Transition state stabilizer" evidence="9">
    <location>
        <position position="17"/>
    </location>
</feature>
<dbReference type="PANTHER" id="PTHR21342">
    <property type="entry name" value="PHOSPHOPANTETHEINE ADENYLYLTRANSFERASE"/>
    <property type="match status" value="1"/>
</dbReference>
<evidence type="ECO:0000256" key="6">
    <source>
        <dbReference type="ARBA" id="ARBA00022842"/>
    </source>
</evidence>
<keyword evidence="5 9" id="KW-0067">ATP-binding</keyword>
<comment type="subunit">
    <text evidence="9">Homohexamer.</text>
</comment>
<keyword evidence="4 9" id="KW-0547">Nucleotide-binding</keyword>
<comment type="pathway">
    <text evidence="9">Cofactor biosynthesis; coenzyme A biosynthesis; CoA from (R)-pantothenate: step 4/5.</text>
</comment>
<evidence type="ECO:0000259" key="10">
    <source>
        <dbReference type="Pfam" id="PF01467"/>
    </source>
</evidence>
<dbReference type="Pfam" id="PF01467">
    <property type="entry name" value="CTP_transf_like"/>
    <property type="match status" value="1"/>
</dbReference>
<evidence type="ECO:0000256" key="5">
    <source>
        <dbReference type="ARBA" id="ARBA00022840"/>
    </source>
</evidence>
<dbReference type="EMBL" id="JALBUF010000009">
    <property type="protein sequence ID" value="MCI0184157.1"/>
    <property type="molecule type" value="Genomic_DNA"/>
</dbReference>
<feature type="binding site" evidence="9">
    <location>
        <position position="87"/>
    </location>
    <ligand>
        <name>substrate</name>
    </ligand>
</feature>
<evidence type="ECO:0000256" key="1">
    <source>
        <dbReference type="ARBA" id="ARBA00022490"/>
    </source>
</evidence>